<dbReference type="InterPro" id="IPR038955">
    <property type="entry name" value="PriA/CPL1_fungi"/>
</dbReference>
<proteinExistence type="predicted"/>
<protein>
    <recommendedName>
        <fullName evidence="2">Protein CPL1-like domain-containing protein</fullName>
    </recommendedName>
</protein>
<dbReference type="EMBL" id="CP144548">
    <property type="protein sequence ID" value="WVW86702.1"/>
    <property type="molecule type" value="Genomic_DNA"/>
</dbReference>
<dbReference type="PANTHER" id="PTHR35192:SF2">
    <property type="entry name" value="APPLE DOMAIN-CONTAINING PROTEIN"/>
    <property type="match status" value="1"/>
</dbReference>
<accession>A0AAJ8KGC6</accession>
<organism evidence="3 4">
    <name type="scientific">Kwoniella bestiolae CBS 10118</name>
    <dbReference type="NCBI Taxonomy" id="1296100"/>
    <lineage>
        <taxon>Eukaryota</taxon>
        <taxon>Fungi</taxon>
        <taxon>Dikarya</taxon>
        <taxon>Basidiomycota</taxon>
        <taxon>Agaricomycotina</taxon>
        <taxon>Tremellomycetes</taxon>
        <taxon>Tremellales</taxon>
        <taxon>Cryptococcaceae</taxon>
        <taxon>Kwoniella</taxon>
    </lineage>
</organism>
<evidence type="ECO:0000259" key="2">
    <source>
        <dbReference type="Pfam" id="PF21671"/>
    </source>
</evidence>
<name>A0AAJ8KGC6_9TREE</name>
<dbReference type="GeneID" id="30212292"/>
<gene>
    <name evidence="3" type="ORF">I302_108756</name>
</gene>
<dbReference type="Pfam" id="PF21671">
    <property type="entry name" value="CPL1-like"/>
    <property type="match status" value="1"/>
</dbReference>
<dbReference type="InterPro" id="IPR048661">
    <property type="entry name" value="CPL1-like"/>
</dbReference>
<dbReference type="PANTHER" id="PTHR35192">
    <property type="entry name" value="PROTEIN, PUTATIVE-RELATED"/>
    <property type="match status" value="1"/>
</dbReference>
<dbReference type="RefSeq" id="XP_065726795.1">
    <property type="nucleotide sequence ID" value="XM_065870723.1"/>
</dbReference>
<dbReference type="Proteomes" id="UP000092730">
    <property type="component" value="Chromosome 8"/>
</dbReference>
<evidence type="ECO:0000256" key="1">
    <source>
        <dbReference type="SAM" id="MobiDB-lite"/>
    </source>
</evidence>
<sequence>MIYFHPADATASGLSRRENRGLGGQGPVHAGSFWCPNGMTACQLEQNPASYECIDTESDLESCGGCLYGDYDPRGRTNTTSSVGTDCSTIEGVLMGHSSCVRGDCQSDCMEGFKNEGDRCVQA</sequence>
<evidence type="ECO:0000313" key="3">
    <source>
        <dbReference type="EMBL" id="WVW86702.1"/>
    </source>
</evidence>
<keyword evidence="4" id="KW-1185">Reference proteome</keyword>
<reference evidence="3" key="2">
    <citation type="submission" date="2024-02" db="EMBL/GenBank/DDBJ databases">
        <title>Comparative genomics of Cryptococcus and Kwoniella reveals pathogenesis evolution and contrasting modes of karyotype evolution via chromosome fusion or intercentromeric recombination.</title>
        <authorList>
            <person name="Coelho M.A."/>
            <person name="David-Palma M."/>
            <person name="Shea T."/>
            <person name="Bowers K."/>
            <person name="McGinley-Smith S."/>
            <person name="Mohammad A.W."/>
            <person name="Gnirke A."/>
            <person name="Yurkov A.M."/>
            <person name="Nowrousian M."/>
            <person name="Sun S."/>
            <person name="Cuomo C.A."/>
            <person name="Heitman J."/>
        </authorList>
    </citation>
    <scope>NUCLEOTIDE SEQUENCE</scope>
    <source>
        <strain evidence="3">CBS 10118</strain>
    </source>
</reference>
<feature type="region of interest" description="Disordered" evidence="1">
    <location>
        <begin position="1"/>
        <end position="22"/>
    </location>
</feature>
<evidence type="ECO:0000313" key="4">
    <source>
        <dbReference type="Proteomes" id="UP000092730"/>
    </source>
</evidence>
<reference evidence="3" key="1">
    <citation type="submission" date="2013-07" db="EMBL/GenBank/DDBJ databases">
        <authorList>
            <consortium name="The Broad Institute Genome Sequencing Platform"/>
            <person name="Cuomo C."/>
            <person name="Litvintseva A."/>
            <person name="Chen Y."/>
            <person name="Heitman J."/>
            <person name="Sun S."/>
            <person name="Springer D."/>
            <person name="Dromer F."/>
            <person name="Young S.K."/>
            <person name="Zeng Q."/>
            <person name="Gargeya S."/>
            <person name="Fitzgerald M."/>
            <person name="Abouelleil A."/>
            <person name="Alvarado L."/>
            <person name="Berlin A.M."/>
            <person name="Chapman S.B."/>
            <person name="Dewar J."/>
            <person name="Goldberg J."/>
            <person name="Griggs A."/>
            <person name="Gujja S."/>
            <person name="Hansen M."/>
            <person name="Howarth C."/>
            <person name="Imamovic A."/>
            <person name="Larimer J."/>
            <person name="McCowan C."/>
            <person name="Murphy C."/>
            <person name="Pearson M."/>
            <person name="Priest M."/>
            <person name="Roberts A."/>
            <person name="Saif S."/>
            <person name="Shea T."/>
            <person name="Sykes S."/>
            <person name="Wortman J."/>
            <person name="Nusbaum C."/>
            <person name="Birren B."/>
        </authorList>
    </citation>
    <scope>NUCLEOTIDE SEQUENCE</scope>
    <source>
        <strain evidence="3">CBS 10118</strain>
    </source>
</reference>
<dbReference type="KEGG" id="kbi:30212292"/>
<feature type="domain" description="Protein CPL1-like" evidence="2">
    <location>
        <begin position="51"/>
        <end position="120"/>
    </location>
</feature>
<dbReference type="AlphaFoldDB" id="A0AAJ8KGC6"/>